<dbReference type="PANTHER" id="PTHR43625:SF40">
    <property type="entry name" value="ALDO-KETO REDUCTASE YAKC [NADP(+)]"/>
    <property type="match status" value="1"/>
</dbReference>
<dbReference type="InterPro" id="IPR050791">
    <property type="entry name" value="Aldo-Keto_reductase"/>
</dbReference>
<dbReference type="CDD" id="cd19088">
    <property type="entry name" value="AKR_AKR13B1"/>
    <property type="match status" value="1"/>
</dbReference>
<dbReference type="SUPFAM" id="SSF51430">
    <property type="entry name" value="NAD(P)-linked oxidoreductase"/>
    <property type="match status" value="1"/>
</dbReference>
<dbReference type="InterPro" id="IPR023210">
    <property type="entry name" value="NADP_OxRdtase_dom"/>
</dbReference>
<dbReference type="Gene3D" id="3.20.20.100">
    <property type="entry name" value="NADP-dependent oxidoreductase domain"/>
    <property type="match status" value="1"/>
</dbReference>
<evidence type="ECO:0000256" key="1">
    <source>
        <dbReference type="ARBA" id="ARBA00023002"/>
    </source>
</evidence>
<reference evidence="3 4" key="1">
    <citation type="submission" date="2018-12" db="EMBL/GenBank/DDBJ databases">
        <title>Draft genome sequence of Embleya hyalina NBRC 13850T.</title>
        <authorList>
            <person name="Komaki H."/>
            <person name="Hosoyama A."/>
            <person name="Kimura A."/>
            <person name="Ichikawa N."/>
            <person name="Tamura T."/>
        </authorList>
    </citation>
    <scope>NUCLEOTIDE SEQUENCE [LARGE SCALE GENOMIC DNA]</scope>
    <source>
        <strain evidence="3 4">NBRC 13850</strain>
    </source>
</reference>
<evidence type="ECO:0000313" key="3">
    <source>
        <dbReference type="EMBL" id="GCD94937.1"/>
    </source>
</evidence>
<feature type="domain" description="NADP-dependent oxidoreductase" evidence="2">
    <location>
        <begin position="47"/>
        <end position="310"/>
    </location>
</feature>
<organism evidence="3 4">
    <name type="scientific">Embleya hyalina</name>
    <dbReference type="NCBI Taxonomy" id="516124"/>
    <lineage>
        <taxon>Bacteria</taxon>
        <taxon>Bacillati</taxon>
        <taxon>Actinomycetota</taxon>
        <taxon>Actinomycetes</taxon>
        <taxon>Kitasatosporales</taxon>
        <taxon>Streptomycetaceae</taxon>
        <taxon>Embleya</taxon>
    </lineage>
</organism>
<proteinExistence type="predicted"/>
<dbReference type="Pfam" id="PF00248">
    <property type="entry name" value="Aldo_ket_red"/>
    <property type="match status" value="1"/>
</dbReference>
<protein>
    <submittedName>
        <fullName evidence="3">Oxidoreductase</fullName>
    </submittedName>
</protein>
<evidence type="ECO:0000259" key="2">
    <source>
        <dbReference type="Pfam" id="PF00248"/>
    </source>
</evidence>
<dbReference type="NCBIfam" id="NF007695">
    <property type="entry name" value="PRK10376.1"/>
    <property type="match status" value="1"/>
</dbReference>
<dbReference type="AlphaFoldDB" id="A0A401YK24"/>
<evidence type="ECO:0000313" key="4">
    <source>
        <dbReference type="Proteomes" id="UP000286931"/>
    </source>
</evidence>
<dbReference type="EMBL" id="BIFH01000016">
    <property type="protein sequence ID" value="GCD94937.1"/>
    <property type="molecule type" value="Genomic_DNA"/>
</dbReference>
<accession>A0A401YK24</accession>
<name>A0A401YK24_9ACTN</name>
<keyword evidence="4" id="KW-1185">Reference proteome</keyword>
<dbReference type="GO" id="GO:0005737">
    <property type="term" value="C:cytoplasm"/>
    <property type="evidence" value="ECO:0007669"/>
    <property type="project" value="TreeGrafter"/>
</dbReference>
<comment type="caution">
    <text evidence="3">The sequence shown here is derived from an EMBL/GenBank/DDBJ whole genome shotgun (WGS) entry which is preliminary data.</text>
</comment>
<dbReference type="InterPro" id="IPR036812">
    <property type="entry name" value="NAD(P)_OxRdtase_dom_sf"/>
</dbReference>
<gene>
    <name evidence="3" type="ORF">EHYA_02606</name>
</gene>
<sequence>MGLDLVRAVRPVGPPDPYGEPMTVSSASGPAQASGVFPIGGDLPVRRLGFGAMQLTGTGVWGEPKDRPEAIRVLRRAVELGVTLIDTADSYGPFVSEQLIREALHPYADDVVIATKGGFARTGPGEWHALGRPEYLRQQTELSLRHLGLDRIDLYQLHRIDPRVPLADQLGELARLREEGKIRHIGLSEVTVAQLREAREIVEIVSVQNQYNLVDRRAESVLDYATAEGIAFIPWHPIATGQLARPGGPLDTLAKEREAAPAQLALAWLLRRSPVMLPIPGTSSVAHLEENTEAARVRLTDDDFETLSAIGL</sequence>
<dbReference type="GO" id="GO:0016491">
    <property type="term" value="F:oxidoreductase activity"/>
    <property type="evidence" value="ECO:0007669"/>
    <property type="project" value="UniProtKB-KW"/>
</dbReference>
<dbReference type="PANTHER" id="PTHR43625">
    <property type="entry name" value="AFLATOXIN B1 ALDEHYDE REDUCTASE"/>
    <property type="match status" value="1"/>
</dbReference>
<dbReference type="Proteomes" id="UP000286931">
    <property type="component" value="Unassembled WGS sequence"/>
</dbReference>
<keyword evidence="1" id="KW-0560">Oxidoreductase</keyword>